<dbReference type="CDD" id="cd05941">
    <property type="entry name" value="MCS"/>
    <property type="match status" value="1"/>
</dbReference>
<dbReference type="GO" id="GO:0005737">
    <property type="term" value="C:cytoplasm"/>
    <property type="evidence" value="ECO:0007669"/>
    <property type="project" value="UniProtKB-ARBA"/>
</dbReference>
<dbReference type="InterPro" id="IPR020845">
    <property type="entry name" value="AMP-binding_CS"/>
</dbReference>
<dbReference type="HOGENOM" id="CLU_000022_59_11_1"/>
<dbReference type="SUPFAM" id="SSF81296">
    <property type="entry name" value="E set domains"/>
    <property type="match status" value="1"/>
</dbReference>
<evidence type="ECO:0000256" key="2">
    <source>
        <dbReference type="ARBA" id="ARBA00022598"/>
    </source>
</evidence>
<dbReference type="FunFam" id="3.40.50.12780:FF:000030">
    <property type="entry name" value="Acyl-CoA synthetase family member 3"/>
    <property type="match status" value="1"/>
</dbReference>
<dbReference type="InterPro" id="IPR000873">
    <property type="entry name" value="AMP-dep_synth/lig_dom"/>
</dbReference>
<dbReference type="Pfam" id="PF02221">
    <property type="entry name" value="E1_DerP2_DerF2"/>
    <property type="match status" value="1"/>
</dbReference>
<dbReference type="InterPro" id="IPR025110">
    <property type="entry name" value="AMP-bd_C"/>
</dbReference>
<dbReference type="Gene3D" id="3.30.300.30">
    <property type="match status" value="1"/>
</dbReference>
<keyword evidence="2" id="KW-0436">Ligase</keyword>
<dbReference type="Proteomes" id="UP000014500">
    <property type="component" value="Unassembled WGS sequence"/>
</dbReference>
<keyword evidence="5" id="KW-1185">Reference proteome</keyword>
<dbReference type="PANTHER" id="PTHR43201">
    <property type="entry name" value="ACYL-COA SYNTHETASE"/>
    <property type="match status" value="1"/>
</dbReference>
<dbReference type="eggNOG" id="KOG1176">
    <property type="taxonomic scope" value="Eukaryota"/>
</dbReference>
<evidence type="ECO:0000256" key="1">
    <source>
        <dbReference type="ARBA" id="ARBA00006432"/>
    </source>
</evidence>
<dbReference type="SMART" id="SM00737">
    <property type="entry name" value="ML"/>
    <property type="match status" value="1"/>
</dbReference>
<organism evidence="4 5">
    <name type="scientific">Strigamia maritima</name>
    <name type="common">European centipede</name>
    <name type="synonym">Geophilus maritimus</name>
    <dbReference type="NCBI Taxonomy" id="126957"/>
    <lineage>
        <taxon>Eukaryota</taxon>
        <taxon>Metazoa</taxon>
        <taxon>Ecdysozoa</taxon>
        <taxon>Arthropoda</taxon>
        <taxon>Myriapoda</taxon>
        <taxon>Chilopoda</taxon>
        <taxon>Pleurostigmophora</taxon>
        <taxon>Geophilomorpha</taxon>
        <taxon>Linotaeniidae</taxon>
        <taxon>Strigamia</taxon>
    </lineage>
</organism>
<comment type="similarity">
    <text evidence="1">Belongs to the ATP-dependent AMP-binding enzyme family.</text>
</comment>
<dbReference type="EnsemblMetazoa" id="SMAR008704-RA">
    <property type="protein sequence ID" value="SMAR008704-PA"/>
    <property type="gene ID" value="SMAR008704"/>
</dbReference>
<dbReference type="Gene3D" id="3.40.50.12780">
    <property type="entry name" value="N-terminal domain of ligase-like"/>
    <property type="match status" value="1"/>
</dbReference>
<sequence length="787" mass="88797">MKSSLAGCFMGDLHYNLDGTPILIIGHHILIGKMMDMEKPFAVLFKQKDKLDAFETESNEKTKEIYAMVCFLKKQTNGECPFPVCVIIQQQNLWNKWLKNHDFISVGQYYNHCDDDSVVIGEFIMVPKSDGHQGVKFQSHLNVTWGETIEDGLLYVDVWYGGIRFLKYQTPLCADRKSFKCPLKQGRLYNYVADFKVPFYVPSGRYQMKVHAENNNKMNFIFSGLFLGKQHIKALQSFNFVVRNYATNKKITPVCVRAREFQDRIAINDHSGKFTYGDILKYSQSLSRRIIDICGEKKTTNEQDRIAFLCPNDASYVFAQWATWQSGNITVPLHKSHPTPQLQYFIQDSQCCLIMATPDLAPKVKPITDKLKIPLLVLDSAAYSEKNIHKSIKIVNDDFFNSTDALILYTSGTTGPPKGVLLTHSNLQHQVETIIEALGFEENDSVLHLLPLHHTHGIVHALLSPLHVGARCVMMPQFNPAEVWDELLSEKKEQERVNVMLGVPTMYVKLIEEYANKFGKDEFIPAVRNTCNKKMRLMVSGSAALPEPIFNRWKQITGHKILERFGMSETGLSVTNPLIGERKPGFVGLPVNCVEVCIGSENPDSSLGYDCILTANAKGVKITPGKENEAGELLVKGPNVFKGYWKKAAATKKSFTPDGYFKTGDTVVYRENSFKIEGRTSVDIIKSGGYKISALDVERHLLSHPHIVEAVVVGVADPVWGQRVAAVIVTRDEKELKLPELKEWCKERMPPYTIPSLLKVLDTLPKNAVGKVNKKELVQQVFPENKS</sequence>
<dbReference type="PROSITE" id="PS00455">
    <property type="entry name" value="AMP_BINDING"/>
    <property type="match status" value="1"/>
</dbReference>
<dbReference type="InterPro" id="IPR003172">
    <property type="entry name" value="ML_dom"/>
</dbReference>
<proteinExistence type="inferred from homology"/>
<evidence type="ECO:0000313" key="4">
    <source>
        <dbReference type="EnsemblMetazoa" id="SMAR008704-PA"/>
    </source>
</evidence>
<reference evidence="5" key="1">
    <citation type="submission" date="2011-05" db="EMBL/GenBank/DDBJ databases">
        <authorList>
            <person name="Richards S.R."/>
            <person name="Qu J."/>
            <person name="Jiang H."/>
            <person name="Jhangiani S.N."/>
            <person name="Agravi P."/>
            <person name="Goodspeed R."/>
            <person name="Gross S."/>
            <person name="Mandapat C."/>
            <person name="Jackson L."/>
            <person name="Mathew T."/>
            <person name="Pu L."/>
            <person name="Thornton R."/>
            <person name="Saada N."/>
            <person name="Wilczek-Boney K.B."/>
            <person name="Lee S."/>
            <person name="Kovar C."/>
            <person name="Wu Y."/>
            <person name="Scherer S.E."/>
            <person name="Worley K.C."/>
            <person name="Muzny D.M."/>
            <person name="Gibbs R."/>
        </authorList>
    </citation>
    <scope>NUCLEOTIDE SEQUENCE</scope>
    <source>
        <strain evidence="5">Brora</strain>
    </source>
</reference>
<protein>
    <recommendedName>
        <fullName evidence="3">MD-2-related lipid-recognition domain-containing protein</fullName>
    </recommendedName>
</protein>
<dbReference type="InterPro" id="IPR042099">
    <property type="entry name" value="ANL_N_sf"/>
</dbReference>
<dbReference type="Pfam" id="PF13193">
    <property type="entry name" value="AMP-binding_C"/>
    <property type="match status" value="1"/>
</dbReference>
<dbReference type="GO" id="GO:0031956">
    <property type="term" value="F:medium-chain fatty acid-CoA ligase activity"/>
    <property type="evidence" value="ECO:0007669"/>
    <property type="project" value="TreeGrafter"/>
</dbReference>
<name>T1J507_STRMM</name>
<dbReference type="OMA" id="PRITAYK"/>
<accession>T1J507</accession>
<dbReference type="PhylomeDB" id="T1J507"/>
<dbReference type="STRING" id="126957.T1J507"/>
<dbReference type="InterPro" id="IPR014756">
    <property type="entry name" value="Ig_E-set"/>
</dbReference>
<dbReference type="Pfam" id="PF00501">
    <property type="entry name" value="AMP-binding"/>
    <property type="match status" value="1"/>
</dbReference>
<dbReference type="PANTHER" id="PTHR43201:SF8">
    <property type="entry name" value="ACYL-COA SYNTHETASE FAMILY MEMBER 3"/>
    <property type="match status" value="1"/>
</dbReference>
<dbReference type="InterPro" id="IPR045851">
    <property type="entry name" value="AMP-bd_C_sf"/>
</dbReference>
<dbReference type="GO" id="GO:0006631">
    <property type="term" value="P:fatty acid metabolic process"/>
    <property type="evidence" value="ECO:0007669"/>
    <property type="project" value="TreeGrafter"/>
</dbReference>
<dbReference type="AlphaFoldDB" id="T1J507"/>
<feature type="domain" description="MD-2-related lipid-recognition" evidence="3">
    <location>
        <begin position="110"/>
        <end position="222"/>
    </location>
</feature>
<evidence type="ECO:0000313" key="5">
    <source>
        <dbReference type="Proteomes" id="UP000014500"/>
    </source>
</evidence>
<dbReference type="SUPFAM" id="SSF56801">
    <property type="entry name" value="Acetyl-CoA synthetase-like"/>
    <property type="match status" value="1"/>
</dbReference>
<dbReference type="Gene3D" id="2.60.40.770">
    <property type="match status" value="1"/>
</dbReference>
<dbReference type="EMBL" id="JH431850">
    <property type="status" value="NOT_ANNOTATED_CDS"/>
    <property type="molecule type" value="Genomic_DNA"/>
</dbReference>
<reference evidence="4" key="2">
    <citation type="submission" date="2015-02" db="UniProtKB">
        <authorList>
            <consortium name="EnsemblMetazoa"/>
        </authorList>
    </citation>
    <scope>IDENTIFICATION</scope>
</reference>
<evidence type="ECO:0000259" key="3">
    <source>
        <dbReference type="SMART" id="SM00737"/>
    </source>
</evidence>